<sequence length="825" mass="95237">MDLKTEEIVSVLDHEAFAAKHMPDLGHDVKEFQVFHWKLQGWKKLERKLTSPEFDCGGHKWRILLFPFGNSNGPRGDFVSIYLDSANTKGTGKDWHVCAQFALVISNSQDPTIYTTSHAHHWFIPEESDWGFTRFKDLRRLFQHQPGRGRPTIEGGSVVVSAYVRVLDDPTDVMWHTTSSSYDSKKQTGYVGLQNQGATGYMNSLLQSLFHTHYFRKVVYQIPTEDEDLIESTSLALQRVFYRLQTSDKPVGTNELTKSLGLTSLDSFLQHDVGEFNRVLQDKLEPKMKGTDAEGAIAKLFFGKMKTSTECVNVFYEAIKIQRFNNIQLNVKGIKTLYESFQDYVAVETLDGENKYQTDEFGLQDARKRITFQSLPPVLHLQLKRYEYDMQRKATVKINDRFEFPFEIDLDEFLDETVDRSKPWKYKLHGVLVHSGELDDGHYFAFIKPDRDTRWHKFDDDRVTPVTDREVLEENYSEKPLDGVVPQMLVNQTKRSTNAYMLVYIRETAIDEVLAPLAEEDTPPHLRRRLNEEHIQMIEARKREREEQYLTVKVITDVTFSLHQGFDLAVFDETNGSLSDLPTFRVLKQETYSVFKSRVAQHFGCPESQIRLWVLANRMNKTVRPDTTIPENEPSLTVEMIRDNFASHLGNLDLRLYLDILPDSSRVGYPSPLAGNVVIMIFLKYFDTTQQSLFGLGKVHMPRVGKVRDLIPIINERMKWIPGTPLKLYEEVKPGMIEPVRPKYTFGMSEIQDGDIICFQLETSGKEVRDLKSRGLYSNPPQFYEFLRNRVMKPDERKESPAKSGSPREDQNAVSGETLEVTRTP</sequence>
<evidence type="ECO:0000313" key="2">
    <source>
        <dbReference type="Proteomes" id="UP000886501"/>
    </source>
</evidence>
<protein>
    <submittedName>
        <fullName evidence="1">Cysteine proteinase</fullName>
    </submittedName>
</protein>
<reference evidence="1" key="2">
    <citation type="journal article" date="2020" name="Nat. Commun.">
        <title>Large-scale genome sequencing of mycorrhizal fungi provides insights into the early evolution of symbiotic traits.</title>
        <authorList>
            <person name="Miyauchi S."/>
            <person name="Kiss E."/>
            <person name="Kuo A."/>
            <person name="Drula E."/>
            <person name="Kohler A."/>
            <person name="Sanchez-Garcia M."/>
            <person name="Morin E."/>
            <person name="Andreopoulos B."/>
            <person name="Barry K.W."/>
            <person name="Bonito G."/>
            <person name="Buee M."/>
            <person name="Carver A."/>
            <person name="Chen C."/>
            <person name="Cichocki N."/>
            <person name="Clum A."/>
            <person name="Culley D."/>
            <person name="Crous P.W."/>
            <person name="Fauchery L."/>
            <person name="Girlanda M."/>
            <person name="Hayes R.D."/>
            <person name="Keri Z."/>
            <person name="LaButti K."/>
            <person name="Lipzen A."/>
            <person name="Lombard V."/>
            <person name="Magnuson J."/>
            <person name="Maillard F."/>
            <person name="Murat C."/>
            <person name="Nolan M."/>
            <person name="Ohm R.A."/>
            <person name="Pangilinan J."/>
            <person name="Pereira M.F."/>
            <person name="Perotto S."/>
            <person name="Peter M."/>
            <person name="Pfister S."/>
            <person name="Riley R."/>
            <person name="Sitrit Y."/>
            <person name="Stielow J.B."/>
            <person name="Szollosi G."/>
            <person name="Zifcakova L."/>
            <person name="Stursova M."/>
            <person name="Spatafora J.W."/>
            <person name="Tedersoo L."/>
            <person name="Vaario L.M."/>
            <person name="Yamada A."/>
            <person name="Yan M."/>
            <person name="Wang P."/>
            <person name="Xu J."/>
            <person name="Bruns T."/>
            <person name="Baldrian P."/>
            <person name="Vilgalys R."/>
            <person name="Dunand C."/>
            <person name="Henrissat B."/>
            <person name="Grigoriev I.V."/>
            <person name="Hibbett D."/>
            <person name="Nagy L.G."/>
            <person name="Martin F.M."/>
        </authorList>
    </citation>
    <scope>NUCLEOTIDE SEQUENCE</scope>
    <source>
        <strain evidence="1">P2</strain>
    </source>
</reference>
<dbReference type="EMBL" id="MU118002">
    <property type="protein sequence ID" value="KAF9649101.1"/>
    <property type="molecule type" value="Genomic_DNA"/>
</dbReference>
<proteinExistence type="predicted"/>
<name>A0ACB6ZHF2_THEGA</name>
<keyword evidence="2" id="KW-1185">Reference proteome</keyword>
<accession>A0ACB6ZHF2</accession>
<organism evidence="1 2">
    <name type="scientific">Thelephora ganbajun</name>
    <name type="common">Ganba fungus</name>
    <dbReference type="NCBI Taxonomy" id="370292"/>
    <lineage>
        <taxon>Eukaryota</taxon>
        <taxon>Fungi</taxon>
        <taxon>Dikarya</taxon>
        <taxon>Basidiomycota</taxon>
        <taxon>Agaricomycotina</taxon>
        <taxon>Agaricomycetes</taxon>
        <taxon>Thelephorales</taxon>
        <taxon>Thelephoraceae</taxon>
        <taxon>Thelephora</taxon>
    </lineage>
</organism>
<dbReference type="Proteomes" id="UP000886501">
    <property type="component" value="Unassembled WGS sequence"/>
</dbReference>
<gene>
    <name evidence="1" type="ORF">BDM02DRAFT_3095270</name>
</gene>
<reference evidence="1" key="1">
    <citation type="submission" date="2019-10" db="EMBL/GenBank/DDBJ databases">
        <authorList>
            <consortium name="DOE Joint Genome Institute"/>
            <person name="Kuo A."/>
            <person name="Miyauchi S."/>
            <person name="Kiss E."/>
            <person name="Drula E."/>
            <person name="Kohler A."/>
            <person name="Sanchez-Garcia M."/>
            <person name="Andreopoulos B."/>
            <person name="Barry K.W."/>
            <person name="Bonito G."/>
            <person name="Buee M."/>
            <person name="Carver A."/>
            <person name="Chen C."/>
            <person name="Cichocki N."/>
            <person name="Clum A."/>
            <person name="Culley D."/>
            <person name="Crous P.W."/>
            <person name="Fauchery L."/>
            <person name="Girlanda M."/>
            <person name="Hayes R."/>
            <person name="Keri Z."/>
            <person name="Labutti K."/>
            <person name="Lipzen A."/>
            <person name="Lombard V."/>
            <person name="Magnuson J."/>
            <person name="Maillard F."/>
            <person name="Morin E."/>
            <person name="Murat C."/>
            <person name="Nolan M."/>
            <person name="Ohm R."/>
            <person name="Pangilinan J."/>
            <person name="Pereira M."/>
            <person name="Perotto S."/>
            <person name="Peter M."/>
            <person name="Riley R."/>
            <person name="Sitrit Y."/>
            <person name="Stielow B."/>
            <person name="Szollosi G."/>
            <person name="Zifcakova L."/>
            <person name="Stursova M."/>
            <person name="Spatafora J.W."/>
            <person name="Tedersoo L."/>
            <person name="Vaario L.-M."/>
            <person name="Yamada A."/>
            <person name="Yan M."/>
            <person name="Wang P."/>
            <person name="Xu J."/>
            <person name="Bruns T."/>
            <person name="Baldrian P."/>
            <person name="Vilgalys R."/>
            <person name="Henrissat B."/>
            <person name="Grigoriev I.V."/>
            <person name="Hibbett D."/>
            <person name="Nagy L.G."/>
            <person name="Martin F.M."/>
        </authorList>
    </citation>
    <scope>NUCLEOTIDE SEQUENCE</scope>
    <source>
        <strain evidence="1">P2</strain>
    </source>
</reference>
<evidence type="ECO:0000313" key="1">
    <source>
        <dbReference type="EMBL" id="KAF9649101.1"/>
    </source>
</evidence>
<comment type="caution">
    <text evidence="1">The sequence shown here is derived from an EMBL/GenBank/DDBJ whole genome shotgun (WGS) entry which is preliminary data.</text>
</comment>